<dbReference type="GO" id="GO:0000287">
    <property type="term" value="F:magnesium ion binding"/>
    <property type="evidence" value="ECO:0007669"/>
    <property type="project" value="UniProtKB-UniRule"/>
</dbReference>
<reference evidence="17 25" key="7">
    <citation type="submission" date="2018-08" db="EMBL/GenBank/DDBJ databases">
        <authorList>
            <person name="Fokvardsen B D."/>
            <person name="Norman A."/>
        </authorList>
    </citation>
    <scope>NUCLEOTIDE SEQUENCE [LARGE SCALE GENOMIC DNA]</scope>
    <source>
        <strain evidence="17 25">DKC2</strain>
    </source>
</reference>
<dbReference type="EMBL" id="QTBD01000139">
    <property type="protein sequence ID" value="REQ52880.1"/>
    <property type="molecule type" value="Genomic_DNA"/>
</dbReference>
<evidence type="ECO:0000259" key="8">
    <source>
        <dbReference type="Pfam" id="PF01850"/>
    </source>
</evidence>
<evidence type="ECO:0000313" key="22">
    <source>
        <dbReference type="Proteomes" id="UP000050164"/>
    </source>
</evidence>
<evidence type="ECO:0000313" key="25">
    <source>
        <dbReference type="Proteomes" id="UP000300237"/>
    </source>
</evidence>
<dbReference type="OMA" id="QEFTHIR"/>
<evidence type="ECO:0000313" key="18">
    <source>
        <dbReference type="Proteomes" id="UP000048600"/>
    </source>
</evidence>
<evidence type="ECO:0000256" key="4">
    <source>
        <dbReference type="ARBA" id="ARBA00022723"/>
    </source>
</evidence>
<dbReference type="Pfam" id="PF01850">
    <property type="entry name" value="PIN"/>
    <property type="match status" value="1"/>
</dbReference>
<dbReference type="EMBL" id="LWDQ01000001">
    <property type="protein sequence ID" value="OMH58551.1"/>
    <property type="molecule type" value="Genomic_DNA"/>
</dbReference>
<dbReference type="EMBL" id="LR027516">
    <property type="protein sequence ID" value="VCU48901.1"/>
    <property type="molecule type" value="Genomic_DNA"/>
</dbReference>
<reference evidence="16" key="6">
    <citation type="submission" date="2018-07" db="EMBL/GenBank/DDBJ databases">
        <authorList>
            <person name="Shah S."/>
            <person name="Brown T."/>
            <person name="Auld S."/>
            <person name="Bratton K."/>
            <person name="Narechania A."/>
            <person name="Mathema B."/>
            <person name="Gandhi N."/>
        </authorList>
    </citation>
    <scope>NUCLEOTIDE SEQUENCE</scope>
    <source>
        <strain evidence="16">32301_S10</strain>
    </source>
</reference>
<evidence type="ECO:0000313" key="20">
    <source>
        <dbReference type="Proteomes" id="UP000049023"/>
    </source>
</evidence>
<evidence type="ECO:0000256" key="1">
    <source>
        <dbReference type="ARBA" id="ARBA00001946"/>
    </source>
</evidence>
<dbReference type="GO" id="GO:0004519">
    <property type="term" value="F:endonuclease activity"/>
    <property type="evidence" value="ECO:0007669"/>
    <property type="project" value="UniProtKB-KW"/>
</dbReference>
<reference evidence="15 23" key="5">
    <citation type="submission" date="2017-02" db="EMBL/GenBank/DDBJ databases">
        <title>Protein polymorphisms may explain contrasting epidemiological fitness of two variants of a multidrug-resistant Mycobacterium tuberculosis strain.</title>
        <authorList>
            <person name="Bigi M.M."/>
            <person name="Lopez B."/>
            <person name="Blanco F.C."/>
            <person name="Sasiain M.C."/>
            <person name="De La Barrera S."/>
            <person name="Ritacco V."/>
            <person name="Bigi F."/>
            <person name="Soria M.A."/>
        </authorList>
    </citation>
    <scope>NUCLEOTIDE SEQUENCE [LARGE SCALE GENOMIC DNA]</scope>
    <source>
        <strain evidence="15 23">6548</strain>
    </source>
</reference>
<evidence type="ECO:0000313" key="12">
    <source>
        <dbReference type="EMBL" id="CLV77021.1"/>
    </source>
</evidence>
<reference evidence="18 19" key="2">
    <citation type="submission" date="2015-03" db="EMBL/GenBank/DDBJ databases">
        <authorList>
            <consortium name="Pathogen Informatics"/>
        </authorList>
    </citation>
    <scope>NUCLEOTIDE SEQUENCE [LARGE SCALE GENOMIC DNA]</scope>
    <source>
        <strain evidence="9 19">Bir 172</strain>
        <strain evidence="11 22">Bir 185</strain>
        <strain evidence="10 20">Bir 187</strain>
        <strain evidence="13 18">P00601463</strain>
    </source>
</reference>
<dbReference type="GO" id="GO:0016787">
    <property type="term" value="F:hydrolase activity"/>
    <property type="evidence" value="ECO:0007669"/>
    <property type="project" value="UniProtKB-KW"/>
</dbReference>
<reference evidence="16 24" key="4">
    <citation type="journal article" date="2017" name="N. Engl. J. Med.">
        <title>Transmission of Extensively Drug-Resistant Tuberculosis in South Africa.</title>
        <authorList>
            <person name="Shah N.S."/>
            <person name="Auld S.C."/>
            <person name="Brust J.C."/>
            <person name="Mathema B."/>
            <person name="Ismail N."/>
            <person name="Moodley P."/>
            <person name="Mlisana K."/>
            <person name="Allana S."/>
            <person name="Campbell A."/>
            <person name="Mthiyane T."/>
            <person name="Morris N."/>
            <person name="Mpangase P."/>
            <person name="van der Meulen H."/>
            <person name="Omar S.V."/>
            <person name="Brown T.S."/>
            <person name="Narechania A."/>
            <person name="Shaskina E."/>
            <person name="Kapwata T."/>
            <person name="Kreiswirth B."/>
            <person name="Gandhi N.R."/>
        </authorList>
    </citation>
    <scope>NUCLEOTIDE SEQUENCE [LARGE SCALE GENOMIC DNA]</scope>
    <source>
        <strain evidence="16 24">32301_S10</strain>
    </source>
</reference>
<keyword evidence="4 7" id="KW-0479">Metal-binding</keyword>
<dbReference type="GO" id="GO:0004540">
    <property type="term" value="F:RNA nuclease activity"/>
    <property type="evidence" value="ECO:0007669"/>
    <property type="project" value="InterPro"/>
</dbReference>
<comment type="cofactor">
    <cofactor evidence="1 7">
        <name>Mg(2+)</name>
        <dbReference type="ChEBI" id="CHEBI:18420"/>
    </cofactor>
</comment>
<dbReference type="InterPro" id="IPR029060">
    <property type="entry name" value="PIN-like_dom_sf"/>
</dbReference>
<dbReference type="Gene3D" id="3.40.50.1010">
    <property type="entry name" value="5'-nuclease"/>
    <property type="match status" value="1"/>
</dbReference>
<comment type="similarity">
    <text evidence="7">Belongs to the PINc/VapC protein family.</text>
</comment>
<dbReference type="EMBL" id="COPH01000007">
    <property type="protein sequence ID" value="CLV77021.1"/>
    <property type="molecule type" value="Genomic_DNA"/>
</dbReference>
<sequence>MIVLDTTVLVYAKGAEHPLRDPCRDLVAAIADERIAATTTAEVIQEFVHVRARRRDRSDAAALGRVTMPNCSRRYSPSIEATSKRGLTLFETTPGLEACDAVLAAVAASAGATALVSADPAFADLSDVVHVIPDAAGMVSLLGDR</sequence>
<comment type="function">
    <text evidence="7">Toxic component of a toxin-antitoxin (TA) system. An RNase.</text>
</comment>
<protein>
    <recommendedName>
        <fullName evidence="7">Ribonuclease VapC</fullName>
        <shortName evidence="7">RNase VapC</shortName>
        <ecNumber evidence="7">3.1.-.-</ecNumber>
    </recommendedName>
    <alternativeName>
        <fullName evidence="7">Toxin VapC</fullName>
    </alternativeName>
</protein>
<name>A0A045J979_MYCTX</name>
<dbReference type="EMBL" id="CHKL01000003">
    <property type="protein sequence ID" value="COV51517.1"/>
    <property type="molecule type" value="Genomic_DNA"/>
</dbReference>
<evidence type="ECO:0000313" key="13">
    <source>
        <dbReference type="EMBL" id="COV51517.1"/>
    </source>
</evidence>
<reference evidence="12 21" key="1">
    <citation type="submission" date="2015-03" db="EMBL/GenBank/DDBJ databases">
        <authorList>
            <consortium name="Pathogen Informatics"/>
            <person name="Murphy D."/>
        </authorList>
    </citation>
    <scope>NUCLEOTIDE SEQUENCE [LARGE SCALE GENOMIC DNA]</scope>
    <source>
        <strain evidence="12 21">0268S</strain>
    </source>
</reference>
<evidence type="ECO:0000313" key="23">
    <source>
        <dbReference type="Proteomes" id="UP000189452"/>
    </source>
</evidence>
<dbReference type="EMBL" id="CNFU01001759">
    <property type="protein sequence ID" value="CKT73351.1"/>
    <property type="molecule type" value="Genomic_DNA"/>
</dbReference>
<dbReference type="EC" id="3.1.-.-" evidence="7"/>
<evidence type="ECO:0000313" key="17">
    <source>
        <dbReference type="EMBL" id="VCU48901.1"/>
    </source>
</evidence>
<feature type="binding site" evidence="7">
    <location>
        <position position="100"/>
    </location>
    <ligand>
        <name>Mg(2+)</name>
        <dbReference type="ChEBI" id="CHEBI:18420"/>
    </ligand>
</feature>
<dbReference type="PANTHER" id="PTHR38826:SF5">
    <property type="entry name" value="RIBONUCLEASE VAPC13"/>
    <property type="match status" value="1"/>
</dbReference>
<evidence type="ECO:0000313" key="11">
    <source>
        <dbReference type="EMBL" id="CKT83110.1"/>
    </source>
</evidence>
<keyword evidence="2 7" id="KW-1277">Toxin-antitoxin system</keyword>
<evidence type="ECO:0000313" key="21">
    <source>
        <dbReference type="Proteomes" id="UP000050139"/>
    </source>
</evidence>
<gene>
    <name evidence="15" type="primary">vapC_3</name>
    <name evidence="7" type="synonym">vapC</name>
    <name evidence="17" type="synonym">vapC7</name>
    <name evidence="15" type="ORF">A4S10_00704</name>
    <name evidence="17" type="ORF">DKC2_0709</name>
    <name evidence="16" type="ORF">DSJ38_09575</name>
    <name evidence="13" type="ORF">ERS007741_00073</name>
    <name evidence="9" type="ORF">ERS027646_00247</name>
    <name evidence="11" type="ORF">ERS027659_04865</name>
    <name evidence="10" type="ORF">ERS027661_04698</name>
    <name evidence="12" type="ORF">ERS094118_01195</name>
    <name evidence="14" type="ORF">J8J21_02020</name>
</gene>
<evidence type="ECO:0000313" key="19">
    <source>
        <dbReference type="Proteomes" id="UP000048948"/>
    </source>
</evidence>
<evidence type="ECO:0000313" key="9">
    <source>
        <dbReference type="EMBL" id="CKR62895.1"/>
    </source>
</evidence>
<organism evidence="10 20">
    <name type="scientific">Mycobacterium tuberculosis</name>
    <dbReference type="NCBI Taxonomy" id="1773"/>
    <lineage>
        <taxon>Bacteria</taxon>
        <taxon>Bacillati</taxon>
        <taxon>Actinomycetota</taxon>
        <taxon>Actinomycetes</taxon>
        <taxon>Mycobacteriales</taxon>
        <taxon>Mycobacteriaceae</taxon>
        <taxon>Mycobacterium</taxon>
        <taxon>Mycobacterium tuberculosis complex</taxon>
    </lineage>
</organism>
<dbReference type="PANTHER" id="PTHR38826">
    <property type="entry name" value="RIBONUCLEASE VAPC13"/>
    <property type="match status" value="1"/>
</dbReference>
<dbReference type="Proteomes" id="UP000189452">
    <property type="component" value="Chromosome"/>
</dbReference>
<reference evidence="15 23" key="3">
    <citation type="submission" date="2016-04" db="EMBL/GenBank/DDBJ databases">
        <authorList>
            <person name="Bigi M."/>
            <person name="Bigi F."/>
            <person name="Soria M.A."/>
        </authorList>
    </citation>
    <scope>NUCLEOTIDE SEQUENCE [LARGE SCALE GENOMIC DNA]</scope>
    <source>
        <strain evidence="15 23">6548</strain>
    </source>
</reference>
<keyword evidence="5 7" id="KW-0378">Hydrolase</keyword>
<evidence type="ECO:0000256" key="6">
    <source>
        <dbReference type="ARBA" id="ARBA00022842"/>
    </source>
</evidence>
<evidence type="ECO:0000256" key="3">
    <source>
        <dbReference type="ARBA" id="ARBA00022722"/>
    </source>
</evidence>
<dbReference type="Proteomes" id="UP000300237">
    <property type="component" value="Chromosome"/>
</dbReference>
<evidence type="ECO:0000313" key="24">
    <source>
        <dbReference type="Proteomes" id="UP000256381"/>
    </source>
</evidence>
<dbReference type="Proteomes" id="UP000256381">
    <property type="component" value="Unassembled WGS sequence"/>
</dbReference>
<dbReference type="HAMAP" id="MF_00265">
    <property type="entry name" value="VapC_Nob1"/>
    <property type="match status" value="1"/>
</dbReference>
<evidence type="ECO:0000313" key="16">
    <source>
        <dbReference type="EMBL" id="REQ52880.1"/>
    </source>
</evidence>
<dbReference type="EMBL" id="CNFT01001986">
    <property type="protein sequence ID" value="CKT83110.1"/>
    <property type="molecule type" value="Genomic_DNA"/>
</dbReference>
<dbReference type="InterPro" id="IPR002716">
    <property type="entry name" value="PIN_dom"/>
</dbReference>
<dbReference type="AlphaFoldDB" id="A0A045J979"/>
<keyword evidence="6 7" id="KW-0460">Magnesium</keyword>
<dbReference type="SMR" id="A0A045J979"/>
<evidence type="ECO:0000313" key="14">
    <source>
        <dbReference type="EMBL" id="MBP0681932.1"/>
    </source>
</evidence>
<dbReference type="Proteomes" id="UP000048600">
    <property type="component" value="Unassembled WGS sequence"/>
</dbReference>
<dbReference type="InterPro" id="IPR022907">
    <property type="entry name" value="VapC_family"/>
</dbReference>
<keyword evidence="3 7" id="KW-0540">Nuclease</keyword>
<reference evidence="14 26" key="8">
    <citation type="submission" date="2021-03" db="EMBL/GenBank/DDBJ databases">
        <title>Whole Genome Sequencing of Mycobacterium tuberculosis clinical isolates from Arunachal Pradesh, India.</title>
        <authorList>
            <person name="Singh S."/>
            <person name="Mudliar S.R."/>
            <person name="Kulsum U."/>
            <person name="Rufai S.B."/>
            <person name="Singh P.K."/>
            <person name="Umpo M."/>
            <person name="Nyori M."/>
        </authorList>
    </citation>
    <scope>NUCLEOTIDE SEQUENCE [LARGE SCALE GENOMIC DNA]</scope>
    <source>
        <strain evidence="14 26">OMICS/BPL/0142/20/SP</strain>
    </source>
</reference>
<keyword evidence="7" id="KW-0800">Toxin</keyword>
<dbReference type="Proteomes" id="UP000048948">
    <property type="component" value="Unassembled WGS sequence"/>
</dbReference>
<evidence type="ECO:0000256" key="2">
    <source>
        <dbReference type="ARBA" id="ARBA00022649"/>
    </source>
</evidence>
<dbReference type="Proteomes" id="UP000050139">
    <property type="component" value="Unassembled WGS sequence"/>
</dbReference>
<dbReference type="Proteomes" id="UP000049023">
    <property type="component" value="Unassembled WGS sequence"/>
</dbReference>
<dbReference type="EMBL" id="JAGIZI010000002">
    <property type="protein sequence ID" value="MBP0681932.1"/>
    <property type="molecule type" value="Genomic_DNA"/>
</dbReference>
<dbReference type="Proteomes" id="UP000671119">
    <property type="component" value="Unassembled WGS sequence"/>
</dbReference>
<dbReference type="RefSeq" id="WP_003403386.1">
    <property type="nucleotide sequence ID" value="NZ_AP017901.1"/>
</dbReference>
<evidence type="ECO:0000313" key="10">
    <source>
        <dbReference type="EMBL" id="CKT73351.1"/>
    </source>
</evidence>
<dbReference type="EMBL" id="CNGE01000022">
    <property type="protein sequence ID" value="CKR62895.1"/>
    <property type="molecule type" value="Genomic_DNA"/>
</dbReference>
<proteinExistence type="inferred from homology"/>
<evidence type="ECO:0000256" key="7">
    <source>
        <dbReference type="HAMAP-Rule" id="MF_00265"/>
    </source>
</evidence>
<keyword evidence="15" id="KW-0255">Endonuclease</keyword>
<evidence type="ECO:0000313" key="15">
    <source>
        <dbReference type="EMBL" id="OMH58551.1"/>
    </source>
</evidence>
<dbReference type="InterPro" id="IPR052106">
    <property type="entry name" value="PINc/VapC_TA"/>
</dbReference>
<feature type="binding site" evidence="7">
    <location>
        <position position="5"/>
    </location>
    <ligand>
        <name>Mg(2+)</name>
        <dbReference type="ChEBI" id="CHEBI:18420"/>
    </ligand>
</feature>
<evidence type="ECO:0000256" key="5">
    <source>
        <dbReference type="ARBA" id="ARBA00022801"/>
    </source>
</evidence>
<dbReference type="GO" id="GO:0090729">
    <property type="term" value="F:toxin activity"/>
    <property type="evidence" value="ECO:0007669"/>
    <property type="project" value="UniProtKB-KW"/>
</dbReference>
<evidence type="ECO:0000313" key="26">
    <source>
        <dbReference type="Proteomes" id="UP000671119"/>
    </source>
</evidence>
<dbReference type="SUPFAM" id="SSF88723">
    <property type="entry name" value="PIN domain-like"/>
    <property type="match status" value="1"/>
</dbReference>
<feature type="domain" description="PIN" evidence="8">
    <location>
        <begin position="2"/>
        <end position="126"/>
    </location>
</feature>
<dbReference type="Proteomes" id="UP000050164">
    <property type="component" value="Unassembled WGS sequence"/>
</dbReference>
<accession>A0A045J979</accession>